<sequence length="89" mass="9212">MLYEGRTAPIPPEPINPQAPHSINLNDNYPATAAAAAPQVHKPSETLYPAGCKPADSQATPHPPPDPPAPLHHHHPVALSAAAATQSPS</sequence>
<gene>
    <name evidence="1" type="ORF">BO95DRAFT_202115</name>
</gene>
<name>A0ACD1G365_9EURO</name>
<protein>
    <submittedName>
        <fullName evidence="1">Uncharacterized protein</fullName>
    </submittedName>
</protein>
<proteinExistence type="predicted"/>
<keyword evidence="2" id="KW-1185">Reference proteome</keyword>
<evidence type="ECO:0000313" key="1">
    <source>
        <dbReference type="EMBL" id="RAH43706.1"/>
    </source>
</evidence>
<accession>A0ACD1G365</accession>
<organism evidence="1 2">
    <name type="scientific">Aspergillus brunneoviolaceus CBS 621.78</name>
    <dbReference type="NCBI Taxonomy" id="1450534"/>
    <lineage>
        <taxon>Eukaryota</taxon>
        <taxon>Fungi</taxon>
        <taxon>Dikarya</taxon>
        <taxon>Ascomycota</taxon>
        <taxon>Pezizomycotina</taxon>
        <taxon>Eurotiomycetes</taxon>
        <taxon>Eurotiomycetidae</taxon>
        <taxon>Eurotiales</taxon>
        <taxon>Aspergillaceae</taxon>
        <taxon>Aspergillus</taxon>
        <taxon>Aspergillus subgen. Circumdati</taxon>
    </lineage>
</organism>
<evidence type="ECO:0000313" key="2">
    <source>
        <dbReference type="Proteomes" id="UP000249057"/>
    </source>
</evidence>
<dbReference type="Proteomes" id="UP000249057">
    <property type="component" value="Unassembled WGS sequence"/>
</dbReference>
<dbReference type="EMBL" id="KZ825360">
    <property type="protein sequence ID" value="RAH43706.1"/>
    <property type="molecule type" value="Genomic_DNA"/>
</dbReference>
<reference evidence="1" key="1">
    <citation type="submission" date="2018-02" db="EMBL/GenBank/DDBJ databases">
        <title>The genomes of Aspergillus section Nigri reveals drivers in fungal speciation.</title>
        <authorList>
            <consortium name="DOE Joint Genome Institute"/>
            <person name="Vesth T.C."/>
            <person name="Nybo J."/>
            <person name="Theobald S."/>
            <person name="Brandl J."/>
            <person name="Frisvad J.C."/>
            <person name="Nielsen K.F."/>
            <person name="Lyhne E.K."/>
            <person name="Kogle M.E."/>
            <person name="Kuo A."/>
            <person name="Riley R."/>
            <person name="Clum A."/>
            <person name="Nolan M."/>
            <person name="Lipzen A."/>
            <person name="Salamov A."/>
            <person name="Henrissat B."/>
            <person name="Wiebenga A."/>
            <person name="De vries R.P."/>
            <person name="Grigoriev I.V."/>
            <person name="Mortensen U.H."/>
            <person name="Andersen M.R."/>
            <person name="Baker S.E."/>
        </authorList>
    </citation>
    <scope>NUCLEOTIDE SEQUENCE</scope>
    <source>
        <strain evidence="1">CBS 621.78</strain>
    </source>
</reference>